<dbReference type="GO" id="GO:0005730">
    <property type="term" value="C:nucleolus"/>
    <property type="evidence" value="ECO:0007669"/>
    <property type="project" value="UniProtKB-SubCell"/>
</dbReference>
<evidence type="ECO:0000313" key="12">
    <source>
        <dbReference type="Proteomes" id="UP000243723"/>
    </source>
</evidence>
<keyword evidence="12" id="KW-1185">Reference proteome</keyword>
<evidence type="ECO:0000256" key="8">
    <source>
        <dbReference type="SAM" id="Coils"/>
    </source>
</evidence>
<dbReference type="CDD" id="cd12263">
    <property type="entry name" value="RRM_ABT1_like"/>
    <property type="match status" value="1"/>
</dbReference>
<keyword evidence="3 7" id="KW-0694">RNA-binding</keyword>
<proteinExistence type="inferred from homology"/>
<evidence type="ECO:0000259" key="10">
    <source>
        <dbReference type="PROSITE" id="PS50102"/>
    </source>
</evidence>
<feature type="compositionally biased region" description="Acidic residues" evidence="9">
    <location>
        <begin position="10"/>
        <end position="27"/>
    </location>
</feature>
<dbReference type="OrthoDB" id="287393at2759"/>
<evidence type="ECO:0000256" key="9">
    <source>
        <dbReference type="SAM" id="MobiDB-lite"/>
    </source>
</evidence>
<keyword evidence="8" id="KW-0175">Coiled coil</keyword>
<evidence type="ECO:0000256" key="4">
    <source>
        <dbReference type="ARBA" id="ARBA00023242"/>
    </source>
</evidence>
<dbReference type="PANTHER" id="PTHR12311:SF7">
    <property type="entry name" value="ACTIVATOR OF BASAL TRANSCRIPTION 1"/>
    <property type="match status" value="1"/>
</dbReference>
<evidence type="ECO:0000313" key="11">
    <source>
        <dbReference type="EMBL" id="PSK59391.1"/>
    </source>
</evidence>
<dbReference type="STRING" id="40998.A0A2P8AG27"/>
<dbReference type="InterPro" id="IPR039119">
    <property type="entry name" value="ABT1/Esf2"/>
</dbReference>
<name>A0A2P8AG27_9PEZI</name>
<evidence type="ECO:0000256" key="6">
    <source>
        <dbReference type="ARBA" id="ARBA00032634"/>
    </source>
</evidence>
<comment type="subcellular location">
    <subcellularLocation>
        <location evidence="1">Nucleus</location>
        <location evidence="1">Nucleolus</location>
    </subcellularLocation>
</comment>
<feature type="region of interest" description="Disordered" evidence="9">
    <location>
        <begin position="1"/>
        <end position="139"/>
    </location>
</feature>
<feature type="region of interest" description="Disordered" evidence="9">
    <location>
        <begin position="299"/>
        <end position="338"/>
    </location>
</feature>
<reference evidence="11 12" key="1">
    <citation type="submission" date="2017-05" db="EMBL/GenBank/DDBJ databases">
        <title>Draft genome sequence of Elsinoe australis.</title>
        <authorList>
            <person name="Cheng Q."/>
        </authorList>
    </citation>
    <scope>NUCLEOTIDE SEQUENCE [LARGE SCALE GENOMIC DNA]</scope>
    <source>
        <strain evidence="11 12">NL1</strain>
    </source>
</reference>
<dbReference type="PROSITE" id="PS50102">
    <property type="entry name" value="RRM"/>
    <property type="match status" value="1"/>
</dbReference>
<comment type="function">
    <text evidence="5">Involved in the small subunit (SSU) processome assembly and function, and in the 18S rRNA synthesis. Required for the early cleavages at sites A0, A1 and A2.</text>
</comment>
<dbReference type="InterPro" id="IPR012677">
    <property type="entry name" value="Nucleotide-bd_a/b_plait_sf"/>
</dbReference>
<dbReference type="EMBL" id="NHZQ01000010">
    <property type="protein sequence ID" value="PSK59391.1"/>
    <property type="molecule type" value="Genomic_DNA"/>
</dbReference>
<protein>
    <recommendedName>
        <fullName evidence="6">18S rRNA factor 2</fullName>
    </recommendedName>
</protein>
<evidence type="ECO:0000256" key="5">
    <source>
        <dbReference type="ARBA" id="ARBA00025024"/>
    </source>
</evidence>
<evidence type="ECO:0000256" key="1">
    <source>
        <dbReference type="ARBA" id="ARBA00004604"/>
    </source>
</evidence>
<dbReference type="GO" id="GO:0000480">
    <property type="term" value="P:endonucleolytic cleavage in 5'-ETS of tricistronic rRNA transcript (SSU-rRNA, 5.8S rRNA, LSU-rRNA)"/>
    <property type="evidence" value="ECO:0007669"/>
    <property type="project" value="TreeGrafter"/>
</dbReference>
<dbReference type="AlphaFoldDB" id="A0A2P8AG27"/>
<feature type="compositionally biased region" description="Acidic residues" evidence="9">
    <location>
        <begin position="95"/>
        <end position="121"/>
    </location>
</feature>
<dbReference type="InterPro" id="IPR034353">
    <property type="entry name" value="ABT1/ESF2_RRM"/>
</dbReference>
<evidence type="ECO:0000256" key="2">
    <source>
        <dbReference type="ARBA" id="ARBA00005819"/>
    </source>
</evidence>
<dbReference type="GO" id="GO:0003723">
    <property type="term" value="F:RNA binding"/>
    <property type="evidence" value="ECO:0007669"/>
    <property type="project" value="UniProtKB-UniRule"/>
</dbReference>
<dbReference type="GO" id="GO:0000447">
    <property type="term" value="P:endonucleolytic cleavage in ITS1 to separate SSU-rRNA from 5.8S rRNA and LSU-rRNA from tricistronic rRNA transcript (SSU-rRNA, 5.8S rRNA, LSU-rRNA)"/>
    <property type="evidence" value="ECO:0007669"/>
    <property type="project" value="TreeGrafter"/>
</dbReference>
<feature type="compositionally biased region" description="Acidic residues" evidence="9">
    <location>
        <begin position="48"/>
        <end position="61"/>
    </location>
</feature>
<dbReference type="InterPro" id="IPR000504">
    <property type="entry name" value="RRM_dom"/>
</dbReference>
<organism evidence="11 12">
    <name type="scientific">Elsinoe australis</name>
    <dbReference type="NCBI Taxonomy" id="40998"/>
    <lineage>
        <taxon>Eukaryota</taxon>
        <taxon>Fungi</taxon>
        <taxon>Dikarya</taxon>
        <taxon>Ascomycota</taxon>
        <taxon>Pezizomycotina</taxon>
        <taxon>Dothideomycetes</taxon>
        <taxon>Dothideomycetidae</taxon>
        <taxon>Myriangiales</taxon>
        <taxon>Elsinoaceae</taxon>
        <taxon>Elsinoe</taxon>
    </lineage>
</organism>
<sequence length="349" mass="39875">MPSRKRNEYLEPEVDDEDVLESEEDQEFERSKAQLASRSIKRRKLDDGSESEDAGFSDSEEMDKALAAGARSTDIKTKSTAVQDSRFSRFHGEDEDREEMNEEEDNDDDGDADQYPTDDDPAGASEKRTKALTTDQLNARAKAKKKTGVIYISRIPPFMKPQTVRSYLSPYGEIGKLFLTPEDHATYMRRKKSGGNKKHSYVDGWVEFLSKKNAKMVASVLNGNNIGGKKGNYYHDDIWNIKYLNGFKWDDLTEQIQRENKEREARLRTEISKAKRENEAFVRDVEKGKMFEGITAKRKEADEDAAEEADNRRSGGKMIFKQNMVKDKRKPKEDVAADDRAGRVLSKVL</sequence>
<dbReference type="Gene3D" id="3.30.70.330">
    <property type="match status" value="1"/>
</dbReference>
<dbReference type="GO" id="GO:0000472">
    <property type="term" value="P:endonucleolytic cleavage to generate mature 5'-end of SSU-rRNA from (SSU-rRNA, 5.8S rRNA, LSU-rRNA)"/>
    <property type="evidence" value="ECO:0007669"/>
    <property type="project" value="TreeGrafter"/>
</dbReference>
<gene>
    <name evidence="11" type="ORF">B9Z65_3715</name>
</gene>
<feature type="domain" description="RRM" evidence="10">
    <location>
        <begin position="148"/>
        <end position="230"/>
    </location>
</feature>
<feature type="coiled-coil region" evidence="8">
    <location>
        <begin position="257"/>
        <end position="284"/>
    </location>
</feature>
<dbReference type="PANTHER" id="PTHR12311">
    <property type="entry name" value="ACTIVATOR OF BASAL TRANSCRIPTION 1"/>
    <property type="match status" value="1"/>
</dbReference>
<feature type="compositionally biased region" description="Basic and acidic residues" evidence="9">
    <location>
        <begin position="324"/>
        <end position="338"/>
    </location>
</feature>
<dbReference type="InterPro" id="IPR035979">
    <property type="entry name" value="RBD_domain_sf"/>
</dbReference>
<evidence type="ECO:0000256" key="3">
    <source>
        <dbReference type="ARBA" id="ARBA00022884"/>
    </source>
</evidence>
<dbReference type="SUPFAM" id="SSF54928">
    <property type="entry name" value="RNA-binding domain, RBD"/>
    <property type="match status" value="1"/>
</dbReference>
<accession>A0A2P8AG27</accession>
<dbReference type="GO" id="GO:0034462">
    <property type="term" value="P:small-subunit processome assembly"/>
    <property type="evidence" value="ECO:0007669"/>
    <property type="project" value="TreeGrafter"/>
</dbReference>
<comment type="similarity">
    <text evidence="2">Belongs to the ESF2/ABP1 family.</text>
</comment>
<keyword evidence="4" id="KW-0539">Nucleus</keyword>
<comment type="caution">
    <text evidence="11">The sequence shown here is derived from an EMBL/GenBank/DDBJ whole genome shotgun (WGS) entry which is preliminary data.</text>
</comment>
<evidence type="ECO:0000256" key="7">
    <source>
        <dbReference type="PROSITE-ProRule" id="PRU00176"/>
    </source>
</evidence>
<dbReference type="Proteomes" id="UP000243723">
    <property type="component" value="Unassembled WGS sequence"/>
</dbReference>